<evidence type="ECO:0000313" key="4">
    <source>
        <dbReference type="Proteomes" id="UP000284277"/>
    </source>
</evidence>
<name>A0A419T1J2_9FIRM</name>
<accession>A0A419T1J2</accession>
<dbReference type="PANTHER" id="PTHR43118:SF1">
    <property type="entry name" value="RHAMNOGALACTURONAN LYASE (EUROFUNG)"/>
    <property type="match status" value="1"/>
</dbReference>
<keyword evidence="4" id="KW-1185">Reference proteome</keyword>
<gene>
    <name evidence="3" type="ORF">BET01_20855</name>
</gene>
<dbReference type="AlphaFoldDB" id="A0A419T1J2"/>
<dbReference type="InterPro" id="IPR028994">
    <property type="entry name" value="Integrin_alpha_N"/>
</dbReference>
<protein>
    <recommendedName>
        <fullName evidence="5">SGNH hydrolase-type esterase domain-containing protein</fullName>
    </recommendedName>
</protein>
<dbReference type="EMBL" id="MCIA01000022">
    <property type="protein sequence ID" value="RKD31299.1"/>
    <property type="molecule type" value="Genomic_DNA"/>
</dbReference>
<dbReference type="OrthoDB" id="9802318at2"/>
<feature type="domain" description="Rhamnogalacturonan lyase family 11 C-terminal" evidence="2">
    <location>
        <begin position="404"/>
        <end position="801"/>
    </location>
</feature>
<proteinExistence type="predicted"/>
<feature type="domain" description="Rhamnogalacturonan lyase family 11 C-terminal" evidence="2">
    <location>
        <begin position="188"/>
        <end position="302"/>
    </location>
</feature>
<dbReference type="SUPFAM" id="SSF52266">
    <property type="entry name" value="SGNH hydrolase"/>
    <property type="match status" value="1"/>
</dbReference>
<organism evidence="3 4">
    <name type="scientific">Lacrimispora algidixylanolytica</name>
    <dbReference type="NCBI Taxonomy" id="94868"/>
    <lineage>
        <taxon>Bacteria</taxon>
        <taxon>Bacillati</taxon>
        <taxon>Bacillota</taxon>
        <taxon>Clostridia</taxon>
        <taxon>Lachnospirales</taxon>
        <taxon>Lachnospiraceae</taxon>
        <taxon>Lacrimispora</taxon>
    </lineage>
</organism>
<dbReference type="PANTHER" id="PTHR43118">
    <property type="entry name" value="RHAMNOGALACTURONAN LYASE (EUROFUNG)"/>
    <property type="match status" value="1"/>
</dbReference>
<dbReference type="Proteomes" id="UP000284277">
    <property type="component" value="Unassembled WGS sequence"/>
</dbReference>
<dbReference type="RefSeq" id="WP_120197141.1">
    <property type="nucleotide sequence ID" value="NZ_MCIA01000022.1"/>
</dbReference>
<reference evidence="3 4" key="1">
    <citation type="submission" date="2016-08" db="EMBL/GenBank/DDBJ databases">
        <title>A new outlook on sporulation: Clostridium algidixylanolyticum.</title>
        <authorList>
            <person name="Poppleton D.I."/>
            <person name="Gribaldo S."/>
        </authorList>
    </citation>
    <scope>NUCLEOTIDE SEQUENCE [LARGE SCALE GENOMIC DNA]</scope>
    <source>
        <strain evidence="3 4">SPL73</strain>
    </source>
</reference>
<evidence type="ECO:0008006" key="5">
    <source>
        <dbReference type="Google" id="ProtNLM"/>
    </source>
</evidence>
<dbReference type="Pfam" id="PF21348">
    <property type="entry name" value="RGL11_C"/>
    <property type="match status" value="2"/>
</dbReference>
<sequence length="1047" mass="119286">MINITAISKESVTIAWDVKKDTKKTRIYWSDRETEKENYRFMAEVTGEEIQQFQLMRATNIPHYFLVITENQKGEKQKEAFMTPVHYYQEEQIETLNRGLVAVKVREGIFLSWRFLLQEVTGYDETKQGLTGVGFILYRQGKPLARVSESTNYLDREGSQSDRYQVAPILNGREYKACDPVGVWDQDYLDIPIKRPASGITPKGETYTYSANDMSIGDVDGDGEYEYLVKWDPSNSQDVSLKGYTGPCYIDCYKLDGTLLWRLDMGPNIRAGAHYTQFMCYDFNGDGKAELALKTAPGTRMTLYQKDGNELESFYITMPEEDVKKGFSHKDSYVCSSSDYKDHLLQTFCKWQDHPEVKSGRWPGTLEECFHISPMASYPLNEEDGARLVDYFLDEYAPMRSPKNKLREFEGFIYEGPEYLTMFTGEGREIETIPFPFERVDDGLLWGDYSGKRIEPCNRVDRFLSGVAYLDGKRPYLIICRGYYTRATIAAYEFFDNQFRNVWSVDSGFVPMNNPFCDDPHEGVGTHPVYGTLAGQGNHSLSVCDVDGDGCMEIIYGAACINHDGSLLYSSRDKLPDKREAKLGHGDAMHVADIDPDRPGFEIFNVFEGAKQAPYGYALRDAESGEVIFGEFANKDLGRCMVGDVIPEARGLQCWVNGIGTYDCHGKLLKKETLGTNMSIRWASDLSTQITDGEDYLKQTPTGVINDFTHKVMLNPLHTFTNNGTKGNPCLVADIFGDFREEILLRTEDSSAIRIYTNTQVTDHKLFTLMHDTQYRCGVAWQNNCYNQPCYPKFYYGSDMDFSRVLPYMKRKPTFFIAGDSTNQTYWSKDKKTTGIGEKLLSHLDHGNLYEIHKQKISNFSNETWYESRHMIVDNCAMAGRSSKSFLKEGRLDDIKTRIKEGDYLLIQFGHNDASASKPERYVPLSEFSSILNLYVTAARELGAKPILISPVCICPTRESKEGERGEIEKVLPEYGKEMEHFAKREGILFVDLYSKTLSYCTKIGEKNALELYIEDQVHLSEKGADCYAGILADHIKTYIMETDMEG</sequence>
<feature type="domain" description="Rhamnogalacturonan I lyase beta-sheet" evidence="1">
    <location>
        <begin position="92"/>
        <end position="184"/>
    </location>
</feature>
<dbReference type="InterPro" id="IPR049366">
    <property type="entry name" value="RGL11_C"/>
</dbReference>
<dbReference type="SUPFAM" id="SSF69318">
    <property type="entry name" value="Integrin alpha N-terminal domain"/>
    <property type="match status" value="1"/>
</dbReference>
<evidence type="ECO:0000313" key="3">
    <source>
        <dbReference type="EMBL" id="RKD31299.1"/>
    </source>
</evidence>
<dbReference type="CDD" id="cd10318">
    <property type="entry name" value="RGL11"/>
    <property type="match status" value="1"/>
</dbReference>
<dbReference type="Gene3D" id="2.60.40.10">
    <property type="entry name" value="Immunoglobulins"/>
    <property type="match status" value="1"/>
</dbReference>
<dbReference type="Pfam" id="PF00657">
    <property type="entry name" value="Lipase_GDSL"/>
    <property type="match status" value="1"/>
</dbReference>
<dbReference type="InterPro" id="IPR041624">
    <property type="entry name" value="RGI_lyase"/>
</dbReference>
<dbReference type="InterPro" id="IPR013783">
    <property type="entry name" value="Ig-like_fold"/>
</dbReference>
<dbReference type="GO" id="GO:0016788">
    <property type="term" value="F:hydrolase activity, acting on ester bonds"/>
    <property type="evidence" value="ECO:0007669"/>
    <property type="project" value="InterPro"/>
</dbReference>
<dbReference type="InterPro" id="IPR036514">
    <property type="entry name" value="SGNH_hydro_sf"/>
</dbReference>
<dbReference type="Gene3D" id="3.40.50.1110">
    <property type="entry name" value="SGNH hydrolase"/>
    <property type="match status" value="1"/>
</dbReference>
<evidence type="ECO:0000259" key="2">
    <source>
        <dbReference type="Pfam" id="PF21348"/>
    </source>
</evidence>
<evidence type="ECO:0000259" key="1">
    <source>
        <dbReference type="Pfam" id="PF18370"/>
    </source>
</evidence>
<comment type="caution">
    <text evidence="3">The sequence shown here is derived from an EMBL/GenBank/DDBJ whole genome shotgun (WGS) entry which is preliminary data.</text>
</comment>
<dbReference type="InterPro" id="IPR001087">
    <property type="entry name" value="GDSL"/>
</dbReference>
<dbReference type="Pfam" id="PF18370">
    <property type="entry name" value="RGI_lyase"/>
    <property type="match status" value="1"/>
</dbReference>
<dbReference type="InterPro" id="IPR034641">
    <property type="entry name" value="RGL11"/>
</dbReference>